<feature type="region of interest" description="Disordered" evidence="1">
    <location>
        <begin position="272"/>
        <end position="295"/>
    </location>
</feature>
<name>A0A9N7TMS7_PLEPL</name>
<proteinExistence type="predicted"/>
<evidence type="ECO:0000256" key="1">
    <source>
        <dbReference type="SAM" id="MobiDB-lite"/>
    </source>
</evidence>
<sequence>MEEERNNKSSGYTPPPQQRPPRGGTHLSRDVLRDRPEEAGRRLEPPADSAASTTSDKTDGQMDGLGVRGDRCWRTSRGPSAAGGGSSGFKKLFPRPINTKQTRRRGVEIRAERRGGEQEVAVRRPVTSSLQSTSSVVKHDDITEGRQRLSSPEQDGAARSDTRGRETLLSQNTQIHRGRGESEGRARGERGASEEASTCRTQITRLSPGGLSQAACTTCHILLTYTQIIQRGPDSTQGGTIQENGRCNKLQMNGAVVLKNKQSEVMMWEEGRRDDEIRKQNVKKRQRKDRMFQRG</sequence>
<feature type="region of interest" description="Disordered" evidence="1">
    <location>
        <begin position="1"/>
        <end position="199"/>
    </location>
</feature>
<dbReference type="Proteomes" id="UP001153269">
    <property type="component" value="Unassembled WGS sequence"/>
</dbReference>
<comment type="caution">
    <text evidence="2">The sequence shown here is derived from an EMBL/GenBank/DDBJ whole genome shotgun (WGS) entry which is preliminary data.</text>
</comment>
<feature type="compositionally biased region" description="Basic and acidic residues" evidence="1">
    <location>
        <begin position="156"/>
        <end position="166"/>
    </location>
</feature>
<evidence type="ECO:0000313" key="2">
    <source>
        <dbReference type="EMBL" id="CAB1415014.1"/>
    </source>
</evidence>
<feature type="compositionally biased region" description="Basic and acidic residues" evidence="1">
    <location>
        <begin position="27"/>
        <end position="45"/>
    </location>
</feature>
<keyword evidence="3" id="KW-1185">Reference proteome</keyword>
<dbReference type="AlphaFoldDB" id="A0A9N7TMS7"/>
<evidence type="ECO:0000313" key="3">
    <source>
        <dbReference type="Proteomes" id="UP001153269"/>
    </source>
</evidence>
<feature type="compositionally biased region" description="Basic and acidic residues" evidence="1">
    <location>
        <begin position="105"/>
        <end position="122"/>
    </location>
</feature>
<dbReference type="EMBL" id="CADEAL010000136">
    <property type="protein sequence ID" value="CAB1415014.1"/>
    <property type="molecule type" value="Genomic_DNA"/>
</dbReference>
<feature type="compositionally biased region" description="Basic and acidic residues" evidence="1">
    <location>
        <begin position="137"/>
        <end position="147"/>
    </location>
</feature>
<organism evidence="2 3">
    <name type="scientific">Pleuronectes platessa</name>
    <name type="common">European plaice</name>
    <dbReference type="NCBI Taxonomy" id="8262"/>
    <lineage>
        <taxon>Eukaryota</taxon>
        <taxon>Metazoa</taxon>
        <taxon>Chordata</taxon>
        <taxon>Craniata</taxon>
        <taxon>Vertebrata</taxon>
        <taxon>Euteleostomi</taxon>
        <taxon>Actinopterygii</taxon>
        <taxon>Neopterygii</taxon>
        <taxon>Teleostei</taxon>
        <taxon>Neoteleostei</taxon>
        <taxon>Acanthomorphata</taxon>
        <taxon>Carangaria</taxon>
        <taxon>Pleuronectiformes</taxon>
        <taxon>Pleuronectoidei</taxon>
        <taxon>Pleuronectidae</taxon>
        <taxon>Pleuronectes</taxon>
    </lineage>
</organism>
<accession>A0A9N7TMS7</accession>
<feature type="compositionally biased region" description="Basic and acidic residues" evidence="1">
    <location>
        <begin position="178"/>
        <end position="193"/>
    </location>
</feature>
<feature type="compositionally biased region" description="Low complexity" evidence="1">
    <location>
        <begin position="126"/>
        <end position="136"/>
    </location>
</feature>
<protein>
    <submittedName>
        <fullName evidence="2">Uncharacterized protein</fullName>
    </submittedName>
</protein>
<reference evidence="2" key="1">
    <citation type="submission" date="2020-03" db="EMBL/GenBank/DDBJ databases">
        <authorList>
            <person name="Weist P."/>
        </authorList>
    </citation>
    <scope>NUCLEOTIDE SEQUENCE</scope>
</reference>
<gene>
    <name evidence="2" type="ORF">PLEPLA_LOCUS2727</name>
</gene>